<dbReference type="AlphaFoldDB" id="A0A1B2EG73"/>
<dbReference type="KEGG" id="moc:BB934_12825"/>
<dbReference type="Gene3D" id="1.50.10.20">
    <property type="match status" value="1"/>
</dbReference>
<name>A0A1B2EG73_9HYPH</name>
<dbReference type="RefSeq" id="WP_099509995.1">
    <property type="nucleotide sequence ID" value="NZ_CP016616.1"/>
</dbReference>
<dbReference type="GO" id="GO:0005975">
    <property type="term" value="P:carbohydrate metabolic process"/>
    <property type="evidence" value="ECO:0007669"/>
    <property type="project" value="InterPro"/>
</dbReference>
<evidence type="ECO:0000259" key="1">
    <source>
        <dbReference type="Pfam" id="PF03190"/>
    </source>
</evidence>
<dbReference type="InterPro" id="IPR004879">
    <property type="entry name" value="Ssp411-like_TRX"/>
</dbReference>
<feature type="domain" description="Spermatogenesis-associated protein 20-like TRX" evidence="1">
    <location>
        <begin position="1"/>
        <end position="162"/>
    </location>
</feature>
<dbReference type="PANTHER" id="PTHR42899">
    <property type="entry name" value="SPERMATOGENESIS-ASSOCIATED PROTEIN 20"/>
    <property type="match status" value="1"/>
</dbReference>
<reference evidence="2" key="1">
    <citation type="submission" date="2016-07" db="EMBL/GenBank/DDBJ databases">
        <title>Microvirga ossetica sp. nov. a new species of rhizobia isolated from root nodules of the legume species Vicia alpestris Steven originated from North Ossetia region in the Caucasus.</title>
        <authorList>
            <person name="Safronova V.I."/>
            <person name="Kuznetsova I.G."/>
            <person name="Sazanova A.L."/>
            <person name="Belimov A."/>
            <person name="Andronov E."/>
            <person name="Osledkin Y.S."/>
            <person name="Onishchuk O.P."/>
            <person name="Kurchak O.N."/>
            <person name="Shaposhnikov A.I."/>
            <person name="Willems A."/>
            <person name="Tikhonovich I.A."/>
        </authorList>
    </citation>
    <scope>NUCLEOTIDE SEQUENCE [LARGE SCALE GENOMIC DNA]</scope>
    <source>
        <strain evidence="2">V5/3M</strain>
    </source>
</reference>
<dbReference type="PANTHER" id="PTHR42899:SF1">
    <property type="entry name" value="SPERMATOGENESIS-ASSOCIATED PROTEIN 20"/>
    <property type="match status" value="1"/>
</dbReference>
<organism evidence="2">
    <name type="scientific">Microvirga ossetica</name>
    <dbReference type="NCBI Taxonomy" id="1882682"/>
    <lineage>
        <taxon>Bacteria</taxon>
        <taxon>Pseudomonadati</taxon>
        <taxon>Pseudomonadota</taxon>
        <taxon>Alphaproteobacteria</taxon>
        <taxon>Hyphomicrobiales</taxon>
        <taxon>Methylobacteriaceae</taxon>
        <taxon>Microvirga</taxon>
    </lineage>
</organism>
<dbReference type="CDD" id="cd02955">
    <property type="entry name" value="SSP411"/>
    <property type="match status" value="1"/>
</dbReference>
<gene>
    <name evidence="2" type="ORF">BB934_12825</name>
</gene>
<dbReference type="PIRSF" id="PIRSF006402">
    <property type="entry name" value="UCP006402_thioredoxin"/>
    <property type="match status" value="1"/>
</dbReference>
<dbReference type="InterPro" id="IPR024705">
    <property type="entry name" value="Ssp411"/>
</dbReference>
<dbReference type="Gene3D" id="3.40.30.10">
    <property type="entry name" value="Glutaredoxin"/>
    <property type="match status" value="1"/>
</dbReference>
<dbReference type="SUPFAM" id="SSF48208">
    <property type="entry name" value="Six-hairpin glycosidases"/>
    <property type="match status" value="1"/>
</dbReference>
<keyword evidence="2" id="KW-0808">Transferase</keyword>
<keyword evidence="2" id="KW-0418">Kinase</keyword>
<proteinExistence type="predicted"/>
<dbReference type="InterPro" id="IPR008928">
    <property type="entry name" value="6-hairpin_glycosidase_sf"/>
</dbReference>
<sequence length="675" mass="74898">MNRLSEAHSPYLLQHRDNPVHWWEWGPEALTEAKRLDRPILISIGYAACHWCHVMAHESFEDPGVAAVMNALFVNIKVDREERPDVDHVYMSALHLLGEQGGWPLTMFLTPEGEPFWGGTYFPKEPRFGRPGFVAVLREIDRLYRAEPERILKNRDAIKQSLAKAEAGDGGTLGLDDLDRFVLRLSELIDRENGGLQGAPKFPNPPILEFLYRYARRSGDEAAKQRFLLTLERMALGGIRDHLGGGFARYSVDERWLVPHFEKMLYDNAQLLELYALAYAETGRRLFRDAAEGIVAWLQREMALPEGAFAASLDADSEGEEGRFYVWSLADIRENLGEEDAAFFAQVYDITAEGNFEGHSIPNRLLSGEAPPAIEERLAVMRTTLLERRASRIRPGLDDKVLSDWNGLMIGALVRAAPLLGRPEWISLAQRAYGFVQRAMSRDGRLGHSWRGGALIFPGFALDHAAMMRAALALYEATSESSYLQDARTWRDVLLSEFLVEDANCLAMTAEGTDPLVVRPQPSQDDAVPNANGVFAEALVRLAQITEAEEDIVQAREMLSRLVGIARSSPLGHASILNALDLHLRGVSILVTGNDVEALYDATLALPYLDRSVRRLGADESLADNHPAKALATSGTEAQALVCAGIRCSLPVTDEDGLRARVAEMLSSHASRIPD</sequence>
<evidence type="ECO:0000313" key="2">
    <source>
        <dbReference type="EMBL" id="ANY78983.1"/>
    </source>
</evidence>
<dbReference type="Pfam" id="PF03190">
    <property type="entry name" value="Thioredox_DsbH"/>
    <property type="match status" value="1"/>
</dbReference>
<dbReference type="SUPFAM" id="SSF52833">
    <property type="entry name" value="Thioredoxin-like"/>
    <property type="match status" value="1"/>
</dbReference>
<accession>A0A1B2EG73</accession>
<dbReference type="GO" id="GO:0016301">
    <property type="term" value="F:kinase activity"/>
    <property type="evidence" value="ECO:0007669"/>
    <property type="project" value="UniProtKB-KW"/>
</dbReference>
<dbReference type="OrthoDB" id="9762614at2"/>
<dbReference type="EMBL" id="CP016616">
    <property type="protein sequence ID" value="ANY78983.1"/>
    <property type="molecule type" value="Genomic_DNA"/>
</dbReference>
<dbReference type="InterPro" id="IPR036249">
    <property type="entry name" value="Thioredoxin-like_sf"/>
</dbReference>
<protein>
    <submittedName>
        <fullName evidence="2">Thymidylate kinase</fullName>
    </submittedName>
</protein>